<sequence length="89" mass="9216">MAFERLTALLLAEPVRATDDVVDGLGRFDLGFGRGAGGRLDRLDVVLLAALGGGRRGRERGKQNGGAGNEPRTTGKRASHAIGSGVESD</sequence>
<evidence type="ECO:0000256" key="1">
    <source>
        <dbReference type="SAM" id="MobiDB-lite"/>
    </source>
</evidence>
<proteinExistence type="predicted"/>
<evidence type="ECO:0000313" key="2">
    <source>
        <dbReference type="EMBL" id="TWT90866.1"/>
    </source>
</evidence>
<name>A0A5C5ZUI0_9BACT</name>
<feature type="region of interest" description="Disordered" evidence="1">
    <location>
        <begin position="55"/>
        <end position="89"/>
    </location>
</feature>
<evidence type="ECO:0000313" key="3">
    <source>
        <dbReference type="Proteomes" id="UP000315440"/>
    </source>
</evidence>
<gene>
    <name evidence="2" type="ORF">Mal64_12640</name>
</gene>
<dbReference type="Proteomes" id="UP000315440">
    <property type="component" value="Unassembled WGS sequence"/>
</dbReference>
<protein>
    <submittedName>
        <fullName evidence="2">Uncharacterized protein</fullName>
    </submittedName>
</protein>
<keyword evidence="3" id="KW-1185">Reference proteome</keyword>
<dbReference type="AlphaFoldDB" id="A0A5C5ZUI0"/>
<organism evidence="2 3">
    <name type="scientific">Pseudobythopirellula maris</name>
    <dbReference type="NCBI Taxonomy" id="2527991"/>
    <lineage>
        <taxon>Bacteria</taxon>
        <taxon>Pseudomonadati</taxon>
        <taxon>Planctomycetota</taxon>
        <taxon>Planctomycetia</taxon>
        <taxon>Pirellulales</taxon>
        <taxon>Lacipirellulaceae</taxon>
        <taxon>Pseudobythopirellula</taxon>
    </lineage>
</organism>
<reference evidence="2 3" key="1">
    <citation type="submission" date="2019-02" db="EMBL/GenBank/DDBJ databases">
        <title>Deep-cultivation of Planctomycetes and their phenomic and genomic characterization uncovers novel biology.</title>
        <authorList>
            <person name="Wiegand S."/>
            <person name="Jogler M."/>
            <person name="Boedeker C."/>
            <person name="Pinto D."/>
            <person name="Vollmers J."/>
            <person name="Rivas-Marin E."/>
            <person name="Kohn T."/>
            <person name="Peeters S.H."/>
            <person name="Heuer A."/>
            <person name="Rast P."/>
            <person name="Oberbeckmann S."/>
            <person name="Bunk B."/>
            <person name="Jeske O."/>
            <person name="Meyerdierks A."/>
            <person name="Storesund J.E."/>
            <person name="Kallscheuer N."/>
            <person name="Luecker S."/>
            <person name="Lage O.M."/>
            <person name="Pohl T."/>
            <person name="Merkel B.J."/>
            <person name="Hornburger P."/>
            <person name="Mueller R.-W."/>
            <person name="Bruemmer F."/>
            <person name="Labrenz M."/>
            <person name="Spormann A.M."/>
            <person name="Op Den Camp H."/>
            <person name="Overmann J."/>
            <person name="Amann R."/>
            <person name="Jetten M.S.M."/>
            <person name="Mascher T."/>
            <person name="Medema M.H."/>
            <person name="Devos D.P."/>
            <person name="Kaster A.-K."/>
            <person name="Ovreas L."/>
            <person name="Rohde M."/>
            <person name="Galperin M.Y."/>
            <person name="Jogler C."/>
        </authorList>
    </citation>
    <scope>NUCLEOTIDE SEQUENCE [LARGE SCALE GENOMIC DNA]</scope>
    <source>
        <strain evidence="2 3">Mal64</strain>
    </source>
</reference>
<accession>A0A5C5ZUI0</accession>
<comment type="caution">
    <text evidence="2">The sequence shown here is derived from an EMBL/GenBank/DDBJ whole genome shotgun (WGS) entry which is preliminary data.</text>
</comment>
<dbReference type="EMBL" id="SJPQ01000001">
    <property type="protein sequence ID" value="TWT90866.1"/>
    <property type="molecule type" value="Genomic_DNA"/>
</dbReference>